<protein>
    <submittedName>
        <fullName evidence="3">Uncharacterized protein</fullName>
    </submittedName>
</protein>
<feature type="compositionally biased region" description="Low complexity" evidence="1">
    <location>
        <begin position="303"/>
        <end position="314"/>
    </location>
</feature>
<evidence type="ECO:0000256" key="1">
    <source>
        <dbReference type="SAM" id="MobiDB-lite"/>
    </source>
</evidence>
<dbReference type="EMBL" id="VDEP01000238">
    <property type="protein sequence ID" value="KAA1121602.1"/>
    <property type="molecule type" value="Genomic_DNA"/>
</dbReference>
<feature type="compositionally biased region" description="Basic and acidic residues" evidence="1">
    <location>
        <begin position="1"/>
        <end position="23"/>
    </location>
</feature>
<dbReference type="OrthoDB" id="2501157at2759"/>
<feature type="region of interest" description="Disordered" evidence="1">
    <location>
        <begin position="252"/>
        <end position="401"/>
    </location>
</feature>
<organism evidence="3 5">
    <name type="scientific">Puccinia graminis f. sp. tritici</name>
    <dbReference type="NCBI Taxonomy" id="56615"/>
    <lineage>
        <taxon>Eukaryota</taxon>
        <taxon>Fungi</taxon>
        <taxon>Dikarya</taxon>
        <taxon>Basidiomycota</taxon>
        <taxon>Pucciniomycotina</taxon>
        <taxon>Pucciniomycetes</taxon>
        <taxon>Pucciniales</taxon>
        <taxon>Pucciniaceae</taxon>
        <taxon>Puccinia</taxon>
    </lineage>
</organism>
<feature type="compositionally biased region" description="Basic and acidic residues" evidence="1">
    <location>
        <begin position="52"/>
        <end position="61"/>
    </location>
</feature>
<reference evidence="4 5" key="1">
    <citation type="submission" date="2019-05" db="EMBL/GenBank/DDBJ databases">
        <title>Emergence of the Ug99 lineage of the wheat stem rust pathogen through somatic hybridization.</title>
        <authorList>
            <person name="Li F."/>
            <person name="Upadhyaya N.M."/>
            <person name="Sperschneider J."/>
            <person name="Matny O."/>
            <person name="Nguyen-Phuc H."/>
            <person name="Mago R."/>
            <person name="Raley C."/>
            <person name="Miller M.E."/>
            <person name="Silverstein K.A.T."/>
            <person name="Henningsen E."/>
            <person name="Hirsch C.D."/>
            <person name="Visser B."/>
            <person name="Pretorius Z.A."/>
            <person name="Steffenson B.J."/>
            <person name="Schwessinger B."/>
            <person name="Dodds P.N."/>
            <person name="Figueroa M."/>
        </authorList>
    </citation>
    <scope>NUCLEOTIDE SEQUENCE [LARGE SCALE GENOMIC DNA]</scope>
    <source>
        <strain evidence="2">21-0</strain>
        <strain evidence="3 5">Ug99</strain>
    </source>
</reference>
<evidence type="ECO:0000313" key="2">
    <source>
        <dbReference type="EMBL" id="KAA1094693.1"/>
    </source>
</evidence>
<gene>
    <name evidence="2" type="ORF">PGT21_028432</name>
    <name evidence="3" type="ORF">PGTUg99_033346</name>
</gene>
<comment type="caution">
    <text evidence="3">The sequence shown here is derived from an EMBL/GenBank/DDBJ whole genome shotgun (WGS) entry which is preliminary data.</text>
</comment>
<dbReference type="PANTHER" id="PTHR45023">
    <property type="match status" value="1"/>
</dbReference>
<sequence length="465" mass="52380">MANSKMKQEEEPQIKQEHADKPDIPPSTKNPPKSKTQQAKQPPAAAVAAKETSGRRSRPETPKPGSSTPEEEDQLAQLPPKKISGRRSPGTPELGVSEEHEHLGPPPGTKTPGRRPETPEPEGFTPDDDQQLALCWLWLHEDKTTGNFASKNGRQWSDVVHHFNKVNNRPAVEAKNIRRRCWRLRMDTLDFSAIYNRRKQESIRTGDGQDTPDVDLVAIAKVDYYLQFGKPFEFESAWYVLRDDRRWLAWPGTDPKIRLPGKRSNTSSNTPHPTANQSQSEKQPIIIPTPSRLTNPPTAQIEPSAAPSTSSKAKFLVTDVQPLSPSKHRSPQSISSSPMRNQSDTTATLSKAKTQPTNTRKRTIEKLNTITTIKKTTKSSNETEFDASKRKESGVENENGAPAPVEENLIRLQLEVRRLEAETEYERMLLDIMEKDLTSCTDEYEKKFFIFKKRKILASLESALP</sequence>
<evidence type="ECO:0000313" key="5">
    <source>
        <dbReference type="Proteomes" id="UP000325313"/>
    </source>
</evidence>
<feature type="compositionally biased region" description="Polar residues" evidence="1">
    <location>
        <begin position="263"/>
        <end position="282"/>
    </location>
</feature>
<evidence type="ECO:0000313" key="4">
    <source>
        <dbReference type="Proteomes" id="UP000324748"/>
    </source>
</evidence>
<feature type="compositionally biased region" description="Low complexity" evidence="1">
    <location>
        <begin position="366"/>
        <end position="382"/>
    </location>
</feature>
<dbReference type="PANTHER" id="PTHR45023:SF4">
    <property type="entry name" value="GLYCINE-RICH PROTEIN-RELATED"/>
    <property type="match status" value="1"/>
</dbReference>
<keyword evidence="4" id="KW-1185">Reference proteome</keyword>
<dbReference type="AlphaFoldDB" id="A0A5B0R7X4"/>
<name>A0A5B0R7X4_PUCGR</name>
<evidence type="ECO:0000313" key="3">
    <source>
        <dbReference type="EMBL" id="KAA1121602.1"/>
    </source>
</evidence>
<proteinExistence type="predicted"/>
<dbReference type="EMBL" id="VSWC01000079">
    <property type="protein sequence ID" value="KAA1094693.1"/>
    <property type="molecule type" value="Genomic_DNA"/>
</dbReference>
<dbReference type="Proteomes" id="UP000324748">
    <property type="component" value="Unassembled WGS sequence"/>
</dbReference>
<feature type="compositionally biased region" description="Polar residues" evidence="1">
    <location>
        <begin position="331"/>
        <end position="358"/>
    </location>
</feature>
<dbReference type="Proteomes" id="UP000325313">
    <property type="component" value="Unassembled WGS sequence"/>
</dbReference>
<accession>A0A5B0R7X4</accession>
<feature type="compositionally biased region" description="Low complexity" evidence="1">
    <location>
        <begin position="30"/>
        <end position="50"/>
    </location>
</feature>
<feature type="region of interest" description="Disordered" evidence="1">
    <location>
        <begin position="1"/>
        <end position="127"/>
    </location>
</feature>